<evidence type="ECO:0000313" key="4">
    <source>
        <dbReference type="Proteomes" id="UP000248918"/>
    </source>
</evidence>
<dbReference type="InterPro" id="IPR017740">
    <property type="entry name" value="TssA-like"/>
</dbReference>
<comment type="caution">
    <text evidence="3">The sequence shown here is derived from an EMBL/GenBank/DDBJ whole genome shotgun (WGS) entry which is preliminary data.</text>
</comment>
<feature type="region of interest" description="Disordered" evidence="1">
    <location>
        <begin position="202"/>
        <end position="225"/>
    </location>
</feature>
<evidence type="ECO:0000313" key="3">
    <source>
        <dbReference type="EMBL" id="RAS33263.1"/>
    </source>
</evidence>
<dbReference type="Pfam" id="PF06812">
    <property type="entry name" value="ImpA_N"/>
    <property type="match status" value="1"/>
</dbReference>
<accession>A0A329CEN7</accession>
<proteinExistence type="predicted"/>
<dbReference type="PANTHER" id="PTHR37951">
    <property type="entry name" value="CYTOPLASMIC PROTEIN-RELATED"/>
    <property type="match status" value="1"/>
</dbReference>
<dbReference type="EMBL" id="QLTK01000007">
    <property type="protein sequence ID" value="RAS33263.1"/>
    <property type="molecule type" value="Genomic_DNA"/>
</dbReference>
<dbReference type="InterPro" id="IPR010657">
    <property type="entry name" value="ImpA_N"/>
</dbReference>
<feature type="domain" description="ImpA N-terminal" evidence="2">
    <location>
        <begin position="24"/>
        <end position="146"/>
    </location>
</feature>
<reference evidence="3 4" key="1">
    <citation type="submission" date="2018-06" db="EMBL/GenBank/DDBJ databases">
        <title>Genomic Encyclopedia of Type Strains, Phase III (KMG-III): the genomes of soil and plant-associated and newly described type strains.</title>
        <authorList>
            <person name="Whitman W."/>
        </authorList>
    </citation>
    <scope>NUCLEOTIDE SEQUENCE [LARGE SCALE GENOMIC DNA]</scope>
    <source>
        <strain evidence="3 4">LMG 23644</strain>
    </source>
</reference>
<evidence type="ECO:0000256" key="1">
    <source>
        <dbReference type="SAM" id="MobiDB-lite"/>
    </source>
</evidence>
<dbReference type="RefSeq" id="WP_111932120.1">
    <property type="nucleotide sequence ID" value="NZ_CADFFP010000008.1"/>
</dbReference>
<name>A0A329CEN7_9BURK</name>
<dbReference type="PANTHER" id="PTHR37951:SF1">
    <property type="entry name" value="TYPE VI SECRETION SYSTEM COMPONENT TSSA1"/>
    <property type="match status" value="1"/>
</dbReference>
<sequence>MEHPLDYANGFLSAAYGMTCATLLAPVSIAQPQGETLRGTPVWHAIRRAREADDASLPLGAWVRQLKRANWGEVASASLDALAHRSKDLHLAVWLTEALLHEHGFAGLAAGISVVDALCERYWDVLYPGVANGDFEHRANLFRWLNEKLIAPVRLVPLTVAGTVAVVAAASAAANGVGLAAVQPQPSLDEPERRYAWADCEQLRRQQQSPQSGSRGGDEGGIDSADFDKTLAATSTEVFIAHHAALSQALAALARLGATLDQCFDGDPPGVGALRGVLEQIHAFVSAQLVQRGMPFGVAARAAGAASAAAPAQGYGHAAYAEAGVVPLTDTISVAVSMAGSVNANTDGGAYSVAAATAAAANVDSATQAAVHHASDHAQDHAAPPTLRDEASALPHSVSGRKRAYAQLADAAAALAELEPHSPVPYLIRKAVEWGTLNTAQLYDELFIQGRGQLNVFDLLGLGVPQAEEQAS</sequence>
<evidence type="ECO:0000259" key="2">
    <source>
        <dbReference type="Pfam" id="PF06812"/>
    </source>
</evidence>
<dbReference type="AlphaFoldDB" id="A0A329CEN7"/>
<protein>
    <submittedName>
        <fullName evidence="3">Type VI secretion system ImpA family protein</fullName>
    </submittedName>
</protein>
<dbReference type="Proteomes" id="UP000248918">
    <property type="component" value="Unassembled WGS sequence"/>
</dbReference>
<dbReference type="OrthoDB" id="9771118at2"/>
<gene>
    <name evidence="3" type="ORF">BX591_107180</name>
</gene>
<organism evidence="3 4">
    <name type="scientific">Paraburkholderia bryophila</name>
    <dbReference type="NCBI Taxonomy" id="420952"/>
    <lineage>
        <taxon>Bacteria</taxon>
        <taxon>Pseudomonadati</taxon>
        <taxon>Pseudomonadota</taxon>
        <taxon>Betaproteobacteria</taxon>
        <taxon>Burkholderiales</taxon>
        <taxon>Burkholderiaceae</taxon>
        <taxon>Paraburkholderia</taxon>
    </lineage>
</organism>